<evidence type="ECO:0000256" key="2">
    <source>
        <dbReference type="ARBA" id="ARBA00004496"/>
    </source>
</evidence>
<feature type="compositionally biased region" description="Basic and acidic residues" evidence="7">
    <location>
        <begin position="16"/>
        <end position="29"/>
    </location>
</feature>
<organism evidence="8 9">
    <name type="scientific">Ascosphaera apis ARSEF 7405</name>
    <dbReference type="NCBI Taxonomy" id="392613"/>
    <lineage>
        <taxon>Eukaryota</taxon>
        <taxon>Fungi</taxon>
        <taxon>Dikarya</taxon>
        <taxon>Ascomycota</taxon>
        <taxon>Pezizomycotina</taxon>
        <taxon>Eurotiomycetes</taxon>
        <taxon>Eurotiomycetidae</taxon>
        <taxon>Onygenales</taxon>
        <taxon>Ascosphaeraceae</taxon>
        <taxon>Ascosphaera</taxon>
    </lineage>
</organism>
<dbReference type="OrthoDB" id="5304887at2759"/>
<reference evidence="8 9" key="1">
    <citation type="journal article" date="2016" name="Genome Biol. Evol.">
        <title>Divergent and convergent evolution of fungal pathogenicity.</title>
        <authorList>
            <person name="Shang Y."/>
            <person name="Xiao G."/>
            <person name="Zheng P."/>
            <person name="Cen K."/>
            <person name="Zhan S."/>
            <person name="Wang C."/>
        </authorList>
    </citation>
    <scope>NUCLEOTIDE SEQUENCE [LARGE SCALE GENOMIC DNA]</scope>
    <source>
        <strain evidence="8 9">ARSEF 7405</strain>
    </source>
</reference>
<name>A0A167ZU47_9EURO</name>
<feature type="region of interest" description="Disordered" evidence="7">
    <location>
        <begin position="154"/>
        <end position="177"/>
    </location>
</feature>
<dbReference type="AlphaFoldDB" id="A0A167ZU47"/>
<keyword evidence="5" id="KW-0690">Ribosome biogenesis</keyword>
<dbReference type="GO" id="GO:0005730">
    <property type="term" value="C:nucleolus"/>
    <property type="evidence" value="ECO:0007669"/>
    <property type="project" value="TreeGrafter"/>
</dbReference>
<comment type="subcellular location">
    <subcellularLocation>
        <location evidence="2">Cytoplasm</location>
    </subcellularLocation>
    <subcellularLocation>
        <location evidence="1">Nucleus</location>
    </subcellularLocation>
</comment>
<comment type="caution">
    <text evidence="8">The sequence shown here is derived from an EMBL/GenBank/DDBJ whole genome shotgun (WGS) entry which is preliminary data.</text>
</comment>
<gene>
    <name evidence="8" type="ORF">AAP_02561</name>
</gene>
<dbReference type="EMBL" id="AZGZ01000009">
    <property type="protein sequence ID" value="KZZ93095.1"/>
    <property type="molecule type" value="Genomic_DNA"/>
</dbReference>
<evidence type="ECO:0000256" key="4">
    <source>
        <dbReference type="ARBA" id="ARBA00022490"/>
    </source>
</evidence>
<accession>A0A167ZU47</accession>
<evidence type="ECO:0000256" key="7">
    <source>
        <dbReference type="SAM" id="MobiDB-lite"/>
    </source>
</evidence>
<proteinExistence type="predicted"/>
<feature type="compositionally biased region" description="Basic residues" evidence="7">
    <location>
        <begin position="1"/>
        <end position="15"/>
    </location>
</feature>
<dbReference type="Pfam" id="PF09135">
    <property type="entry name" value="Alb1"/>
    <property type="match status" value="1"/>
</dbReference>
<dbReference type="Proteomes" id="UP000242877">
    <property type="component" value="Unassembled WGS sequence"/>
</dbReference>
<evidence type="ECO:0000313" key="9">
    <source>
        <dbReference type="Proteomes" id="UP000242877"/>
    </source>
</evidence>
<evidence type="ECO:0000256" key="5">
    <source>
        <dbReference type="ARBA" id="ARBA00022517"/>
    </source>
</evidence>
<dbReference type="InterPro" id="IPR022784">
    <property type="entry name" value="Ribosome_bgen_Alb1"/>
</dbReference>
<dbReference type="GO" id="GO:0005737">
    <property type="term" value="C:cytoplasm"/>
    <property type="evidence" value="ECO:0007669"/>
    <property type="project" value="UniProtKB-SubCell"/>
</dbReference>
<dbReference type="VEuPathDB" id="FungiDB:AAP_02561"/>
<keyword evidence="6" id="KW-0539">Nucleus</keyword>
<dbReference type="InterPro" id="IPR053278">
    <property type="entry name" value="Pre-60S_factor_ECM1"/>
</dbReference>
<dbReference type="GO" id="GO:0030687">
    <property type="term" value="C:preribosome, large subunit precursor"/>
    <property type="evidence" value="ECO:0007669"/>
    <property type="project" value="TreeGrafter"/>
</dbReference>
<keyword evidence="4" id="KW-0963">Cytoplasm</keyword>
<feature type="compositionally biased region" description="Basic residues" evidence="7">
    <location>
        <begin position="54"/>
        <end position="70"/>
    </location>
</feature>
<dbReference type="PANTHER" id="PTHR28280:SF1">
    <property type="entry name" value="SHUTTLING PRE-60S FACTOR ECM1"/>
    <property type="match status" value="1"/>
</dbReference>
<feature type="region of interest" description="Disordered" evidence="7">
    <location>
        <begin position="1"/>
        <end position="77"/>
    </location>
</feature>
<evidence type="ECO:0000256" key="3">
    <source>
        <dbReference type="ARBA" id="ARBA00022448"/>
    </source>
</evidence>
<keyword evidence="9" id="KW-1185">Reference proteome</keyword>
<dbReference type="GO" id="GO:0000055">
    <property type="term" value="P:ribosomal large subunit export from nucleus"/>
    <property type="evidence" value="ECO:0007669"/>
    <property type="project" value="TreeGrafter"/>
</dbReference>
<feature type="compositionally biased region" description="Acidic residues" evidence="7">
    <location>
        <begin position="168"/>
        <end position="177"/>
    </location>
</feature>
<protein>
    <submittedName>
        <fullName evidence="8">Ribosome biogenesis protein Alb1</fullName>
    </submittedName>
</protein>
<evidence type="ECO:0000313" key="8">
    <source>
        <dbReference type="EMBL" id="KZZ93095.1"/>
    </source>
</evidence>
<keyword evidence="3" id="KW-0813">Transport</keyword>
<dbReference type="PANTHER" id="PTHR28280">
    <property type="entry name" value="SHUTTLING PRE-60S FACTOR ECM1"/>
    <property type="match status" value="1"/>
</dbReference>
<evidence type="ECO:0000256" key="6">
    <source>
        <dbReference type="ARBA" id="ARBA00023242"/>
    </source>
</evidence>
<sequence length="177" mass="19591">MSRTKKAAMRTRSRAARREADQALLEGDKSLASAPRLEDKPAVLNIHKNSGVFKKTKEKKLTRAQKKRQQKGIARAAEIIDRTQAKTQKSLKKESTIQQRRADWEQVNAQRVKDGLQPLAESDFTASEAKIAETTTALSSTEQPVIETSTVSAITDAVNVQPPAPAEDRDDDLDLID</sequence>
<evidence type="ECO:0000256" key="1">
    <source>
        <dbReference type="ARBA" id="ARBA00004123"/>
    </source>
</evidence>